<organism evidence="3 4">
    <name type="scientific">Solihabitans fulvus</name>
    <dbReference type="NCBI Taxonomy" id="1892852"/>
    <lineage>
        <taxon>Bacteria</taxon>
        <taxon>Bacillati</taxon>
        <taxon>Actinomycetota</taxon>
        <taxon>Actinomycetes</taxon>
        <taxon>Pseudonocardiales</taxon>
        <taxon>Pseudonocardiaceae</taxon>
        <taxon>Solihabitans</taxon>
    </lineage>
</organism>
<dbReference type="PANTHER" id="PTHR43240">
    <property type="entry name" value="1,4-DIHYDROXY-2-NAPHTHOYL-COA THIOESTERASE 1"/>
    <property type="match status" value="1"/>
</dbReference>
<feature type="domain" description="Thioesterase" evidence="2">
    <location>
        <begin position="53"/>
        <end position="130"/>
    </location>
</feature>
<reference evidence="3 4" key="1">
    <citation type="submission" date="2019-09" db="EMBL/GenBank/DDBJ databases">
        <title>Goodfellowia gen. nov., a new genus of the Pseudonocardineae related to Actinoalloteichus, containing Goodfellowia coeruleoviolacea gen. nov., comb. nov. gen. nov., comb. nov.</title>
        <authorList>
            <person name="Labeda D."/>
        </authorList>
    </citation>
    <scope>NUCLEOTIDE SEQUENCE [LARGE SCALE GENOMIC DNA]</scope>
    <source>
        <strain evidence="3 4">AN110305</strain>
    </source>
</reference>
<dbReference type="GO" id="GO:0005829">
    <property type="term" value="C:cytosol"/>
    <property type="evidence" value="ECO:0007669"/>
    <property type="project" value="TreeGrafter"/>
</dbReference>
<dbReference type="SUPFAM" id="SSF54637">
    <property type="entry name" value="Thioesterase/thiol ester dehydrase-isomerase"/>
    <property type="match status" value="1"/>
</dbReference>
<dbReference type="CDD" id="cd03443">
    <property type="entry name" value="PaaI_thioesterase"/>
    <property type="match status" value="1"/>
</dbReference>
<dbReference type="GO" id="GO:0061522">
    <property type="term" value="F:1,4-dihydroxy-2-naphthoyl-CoA thioesterase activity"/>
    <property type="evidence" value="ECO:0007669"/>
    <property type="project" value="TreeGrafter"/>
</dbReference>
<keyword evidence="1" id="KW-0378">Hydrolase</keyword>
<dbReference type="InterPro" id="IPR029069">
    <property type="entry name" value="HotDog_dom_sf"/>
</dbReference>
<comment type="caution">
    <text evidence="3">The sequence shown here is derived from an EMBL/GenBank/DDBJ whole genome shotgun (WGS) entry which is preliminary data.</text>
</comment>
<gene>
    <name evidence="3" type="ORF">F0L68_31765</name>
</gene>
<evidence type="ECO:0000256" key="1">
    <source>
        <dbReference type="ARBA" id="ARBA00022801"/>
    </source>
</evidence>
<dbReference type="InterPro" id="IPR003736">
    <property type="entry name" value="PAAI_dom"/>
</dbReference>
<dbReference type="Pfam" id="PF03061">
    <property type="entry name" value="4HBT"/>
    <property type="match status" value="1"/>
</dbReference>
<dbReference type="Proteomes" id="UP000323454">
    <property type="component" value="Unassembled WGS sequence"/>
</dbReference>
<dbReference type="InterPro" id="IPR006683">
    <property type="entry name" value="Thioestr_dom"/>
</dbReference>
<keyword evidence="4" id="KW-1185">Reference proteome</keyword>
<reference evidence="3 4" key="2">
    <citation type="submission" date="2019-09" db="EMBL/GenBank/DDBJ databases">
        <authorList>
            <person name="Jin C."/>
        </authorList>
    </citation>
    <scope>NUCLEOTIDE SEQUENCE [LARGE SCALE GENOMIC DNA]</scope>
    <source>
        <strain evidence="3 4">AN110305</strain>
    </source>
</reference>
<proteinExistence type="predicted"/>
<sequence>MALLDGLQLMQSIHAQSVSVGIGAVLGMAFDEVEDGRVAIVLSTRPELANPLGTLHGGVAATMLDSAMGCAVHTTLAAGVGYTSLDLAVKFLRPGPLDGTVVRAEGRVVHRGRQVVTGEGTLTDARGRLLATATTTCLVLPPGRG</sequence>
<accession>A0A5B2WVC9</accession>
<dbReference type="NCBIfam" id="TIGR00369">
    <property type="entry name" value="unchar_dom_1"/>
    <property type="match status" value="1"/>
</dbReference>
<evidence type="ECO:0000313" key="3">
    <source>
        <dbReference type="EMBL" id="KAA2253857.1"/>
    </source>
</evidence>
<dbReference type="PANTHER" id="PTHR43240:SF1">
    <property type="entry name" value="BLR5584 PROTEIN"/>
    <property type="match status" value="1"/>
</dbReference>
<evidence type="ECO:0000259" key="2">
    <source>
        <dbReference type="Pfam" id="PF03061"/>
    </source>
</evidence>
<dbReference type="AlphaFoldDB" id="A0A5B2WVC9"/>
<protein>
    <submittedName>
        <fullName evidence="3">PaaI family thioesterase</fullName>
    </submittedName>
</protein>
<evidence type="ECO:0000313" key="4">
    <source>
        <dbReference type="Proteomes" id="UP000323454"/>
    </source>
</evidence>
<name>A0A5B2WVC9_9PSEU</name>
<dbReference type="EMBL" id="VUOB01000064">
    <property type="protein sequence ID" value="KAA2253857.1"/>
    <property type="molecule type" value="Genomic_DNA"/>
</dbReference>
<dbReference type="OrthoDB" id="9813282at2"/>
<dbReference type="Gene3D" id="3.10.129.10">
    <property type="entry name" value="Hotdog Thioesterase"/>
    <property type="match status" value="1"/>
</dbReference>